<dbReference type="PANTHER" id="PTHR10963:SF60">
    <property type="entry name" value="GRAM-NEGATIVE BACTERIA-BINDING PROTEIN 1-RELATED"/>
    <property type="match status" value="1"/>
</dbReference>
<keyword evidence="4" id="KW-1185">Reference proteome</keyword>
<dbReference type="SUPFAM" id="SSF49899">
    <property type="entry name" value="Concanavalin A-like lectins/glucanases"/>
    <property type="match status" value="1"/>
</dbReference>
<dbReference type="Proteomes" id="UP000830631">
    <property type="component" value="Chromosome"/>
</dbReference>
<protein>
    <submittedName>
        <fullName evidence="3">Glycoside hydrolase family 16 protein</fullName>
    </submittedName>
</protein>
<feature type="region of interest" description="Disordered" evidence="1">
    <location>
        <begin position="1"/>
        <end position="24"/>
    </location>
</feature>
<sequence>MNVASGESRMLSLTEDAPQNSVTSVTFTPSTLPDAGPGHIIGVQSRATQSGSYMLWSRVAPTGEVFVGIDRLAAHKYGVLAPVEVVLAESKLADVAGLGESIQLSLTTADAGAEVHLSAEAGVGEGKTQDFTAADTGDDRLTAGGGADIAFFGARSSPGLTVKVNDANVAEAPAAPTWEDDFEGALDTSSWEARRFMDANTLDGANFPENVSVVDGNLRLRMQKLAAPQQFNGKTITYSGGYVWSRGKHHIGYGKTEIRAKMLTPGSSTGLWSAIWFRDVNLGGEIDLFEAIGTPNLQPGYYPNDGTGIQQTIYKQTGVKTKGEYTQRNFTLTTPSDQWHTYTLEQTPQFIALSVDGVETFRTSDPKILAGFSGQLDIRFSQFIGESWGARTGPTTGAINDVLIDYVKHWAYAE</sequence>
<keyword evidence="3" id="KW-0378">Hydrolase</keyword>
<dbReference type="PROSITE" id="PS51762">
    <property type="entry name" value="GH16_2"/>
    <property type="match status" value="1"/>
</dbReference>
<accession>A0ABY4J1F8</accession>
<feature type="domain" description="GH16" evidence="2">
    <location>
        <begin position="170"/>
        <end position="414"/>
    </location>
</feature>
<gene>
    <name evidence="3" type="ORF">KV397_14280</name>
</gene>
<evidence type="ECO:0000313" key="3">
    <source>
        <dbReference type="EMBL" id="UPL18840.1"/>
    </source>
</evidence>
<evidence type="ECO:0000313" key="4">
    <source>
        <dbReference type="Proteomes" id="UP000830631"/>
    </source>
</evidence>
<dbReference type="CDD" id="cd08023">
    <property type="entry name" value="GH16_laminarinase_like"/>
    <property type="match status" value="1"/>
</dbReference>
<dbReference type="InterPro" id="IPR050546">
    <property type="entry name" value="Glycosyl_Hydrlase_16"/>
</dbReference>
<dbReference type="EMBL" id="CP078078">
    <property type="protein sequence ID" value="UPL18840.1"/>
    <property type="molecule type" value="Genomic_DNA"/>
</dbReference>
<dbReference type="GO" id="GO:0016787">
    <property type="term" value="F:hydrolase activity"/>
    <property type="evidence" value="ECO:0007669"/>
    <property type="project" value="UniProtKB-KW"/>
</dbReference>
<reference evidence="3 4" key="1">
    <citation type="submission" date="2021-06" db="EMBL/GenBank/DDBJ databases">
        <title>Genome-based taxonomic framework of Microbacterium strains isolated from marine environment, the description of four new species and reclassification of four preexisting species.</title>
        <authorList>
            <person name="Lee S.D."/>
            <person name="Kim S.-M."/>
            <person name="Byeon Y.-S."/>
            <person name="Yang H.L."/>
            <person name="Kim I.S."/>
        </authorList>
    </citation>
    <scope>NUCLEOTIDE SEQUENCE [LARGE SCALE GENOMIC DNA]</scope>
    <source>
        <strain evidence="3 4">KSW4-10</strain>
    </source>
</reference>
<dbReference type="Pfam" id="PF00722">
    <property type="entry name" value="Glyco_hydro_16"/>
    <property type="match status" value="1"/>
</dbReference>
<name>A0ABY4J1F8_9MICO</name>
<evidence type="ECO:0000256" key="1">
    <source>
        <dbReference type="SAM" id="MobiDB-lite"/>
    </source>
</evidence>
<dbReference type="InterPro" id="IPR000757">
    <property type="entry name" value="Beta-glucanase-like"/>
</dbReference>
<evidence type="ECO:0000259" key="2">
    <source>
        <dbReference type="PROSITE" id="PS51762"/>
    </source>
</evidence>
<dbReference type="InterPro" id="IPR013320">
    <property type="entry name" value="ConA-like_dom_sf"/>
</dbReference>
<organism evidence="3 4">
    <name type="scientific">Microbacterium aurugineum</name>
    <dbReference type="NCBI Taxonomy" id="2851642"/>
    <lineage>
        <taxon>Bacteria</taxon>
        <taxon>Bacillati</taxon>
        <taxon>Actinomycetota</taxon>
        <taxon>Actinomycetes</taxon>
        <taxon>Micrococcales</taxon>
        <taxon>Microbacteriaceae</taxon>
        <taxon>Microbacterium</taxon>
    </lineage>
</organism>
<proteinExistence type="predicted"/>
<dbReference type="RefSeq" id="WP_194239339.1">
    <property type="nucleotide sequence ID" value="NZ_JALPCG010000001.1"/>
</dbReference>
<dbReference type="Gene3D" id="2.60.120.200">
    <property type="match status" value="1"/>
</dbReference>
<dbReference type="PANTHER" id="PTHR10963">
    <property type="entry name" value="GLYCOSYL HYDROLASE-RELATED"/>
    <property type="match status" value="1"/>
</dbReference>